<organism evidence="3 4">
    <name type="scientific">Brevundimonas mediterranea</name>
    <dbReference type="NCBI Taxonomy" id="74329"/>
    <lineage>
        <taxon>Bacteria</taxon>
        <taxon>Pseudomonadati</taxon>
        <taxon>Pseudomonadota</taxon>
        <taxon>Alphaproteobacteria</taxon>
        <taxon>Caulobacterales</taxon>
        <taxon>Caulobacteraceae</taxon>
        <taxon>Brevundimonas</taxon>
    </lineage>
</organism>
<accession>A0A7Z8Y2R6</accession>
<dbReference type="InterPro" id="IPR008928">
    <property type="entry name" value="6-hairpin_glycosidase_sf"/>
</dbReference>
<dbReference type="EMBL" id="UXHF01000001">
    <property type="protein sequence ID" value="VDC49619.1"/>
    <property type="molecule type" value="Genomic_DNA"/>
</dbReference>
<sequence>MPGADRDAWRPINPPDENGPRDGALPAYVANGLIGLRVREMPLMAGMTLVNGVVGENPERRVEAAAPVPYPLAADLCVNGVWMSDQPWAVSDLRQAYDFATGELTSRCRVRLGGVDAAIEILTLTSRTAPTLVMQEIHVRPDVPCHMRLRAVVATTDLRGRVARRRTDTPGEPEPACDGSLLWSTEGDLSTCGVALATETTPGASPDVTAWDATGPLQTTYDLGTVGKRGASLRQMAALIPSLIHARPDEEAVRRVARGAQTGFDVLRARNRDAWRELWRGRIVVDGATPDHQALIDAAYFYLNSSVHPASPSATSIFGLATWHDYNYYFGHVMWDIDAFCVPPVMLSQPDAARALLDFRSRGLRAAKSNARLSGRQGVQFPWEAAPLTGQEAAPGAGSAAAHEDHGSLHVARAFALFADATGDEAFLRDDAWPVLEGVADWIVSRLTRTARGYELIRATGPAEVPDPPDNDAFSLMLSHDVLCRAVAAAEATGRTPRASWAEVRDNLYLPVRSDKVIAAHDAFRIDEPKGATPSPLGGLFPGGYQTDEAVERRTLDFYLAHWRDYVGAPMLPALYGVWAARTGDRALALKLFEEGYAAYDAGRFHQCLEYRPDHPDSETAAGPFFANLGGMLLGLLFGFTGLDAKGDPAHWPDRPVVLPEGWRAISVERLWFGGRTAALRADQGAERAVIKFH</sequence>
<keyword evidence="4" id="KW-1185">Reference proteome</keyword>
<evidence type="ECO:0000256" key="1">
    <source>
        <dbReference type="SAM" id="MobiDB-lite"/>
    </source>
</evidence>
<comment type="caution">
    <text evidence="3">The sequence shown here is derived from an EMBL/GenBank/DDBJ whole genome shotgun (WGS) entry which is preliminary data.</text>
</comment>
<dbReference type="Gene3D" id="2.70.98.40">
    <property type="entry name" value="Glycoside hydrolase, family 65, N-terminal domain"/>
    <property type="match status" value="1"/>
</dbReference>
<reference evidence="3 4" key="1">
    <citation type="submission" date="2018-11" db="EMBL/GenBank/DDBJ databases">
        <authorList>
            <person name="Peiro R."/>
            <person name="Begona"/>
            <person name="Cbmso G."/>
            <person name="Lopez M."/>
            <person name="Gonzalez S."/>
            <person name="Sacristan E."/>
            <person name="Castillo E."/>
        </authorList>
    </citation>
    <scope>NUCLEOTIDE SEQUENCE [LARGE SCALE GENOMIC DNA]</scope>
    <source>
        <strain evidence="3">Brev_genome</strain>
    </source>
</reference>
<dbReference type="Gene3D" id="1.50.10.10">
    <property type="match status" value="1"/>
</dbReference>
<protein>
    <submittedName>
        <fullName evidence="3">Kojibiose phosphorylase</fullName>
    </submittedName>
</protein>
<dbReference type="GO" id="GO:0004553">
    <property type="term" value="F:hydrolase activity, hydrolyzing O-glycosyl compounds"/>
    <property type="evidence" value="ECO:0007669"/>
    <property type="project" value="TreeGrafter"/>
</dbReference>
<gene>
    <name evidence="3" type="primary">kojP_1</name>
    <name evidence="3" type="ORF">BREV_BREV_00106</name>
</gene>
<evidence type="ECO:0000313" key="3">
    <source>
        <dbReference type="EMBL" id="VDC49619.1"/>
    </source>
</evidence>
<dbReference type="Proteomes" id="UP000289220">
    <property type="component" value="Unassembled WGS sequence"/>
</dbReference>
<dbReference type="AlphaFoldDB" id="A0A7Z8Y2R6"/>
<feature type="domain" description="Glycoside hydrolase family 65 central catalytic" evidence="2">
    <location>
        <begin position="329"/>
        <end position="524"/>
    </location>
</feature>
<dbReference type="PANTHER" id="PTHR11051">
    <property type="entry name" value="GLYCOSYL HYDROLASE-RELATED"/>
    <property type="match status" value="1"/>
</dbReference>
<dbReference type="InterPro" id="IPR012341">
    <property type="entry name" value="6hp_glycosidase-like_sf"/>
</dbReference>
<feature type="region of interest" description="Disordered" evidence="1">
    <location>
        <begin position="1"/>
        <end position="24"/>
    </location>
</feature>
<dbReference type="GO" id="GO:0005975">
    <property type="term" value="P:carbohydrate metabolic process"/>
    <property type="evidence" value="ECO:0007669"/>
    <property type="project" value="InterPro"/>
</dbReference>
<name>A0A7Z8Y2R6_9CAUL</name>
<evidence type="ECO:0000259" key="2">
    <source>
        <dbReference type="Pfam" id="PF03632"/>
    </source>
</evidence>
<dbReference type="PANTHER" id="PTHR11051:SF8">
    <property type="entry name" value="PROTEIN-GLUCOSYLGALACTOSYLHYDROXYLYSINE GLUCOSIDASE"/>
    <property type="match status" value="1"/>
</dbReference>
<dbReference type="InterPro" id="IPR037018">
    <property type="entry name" value="GH65_N"/>
</dbReference>
<dbReference type="RefSeq" id="WP_154725217.1">
    <property type="nucleotide sequence ID" value="NZ_UXHF01000001.1"/>
</dbReference>
<dbReference type="SUPFAM" id="SSF48208">
    <property type="entry name" value="Six-hairpin glycosidases"/>
    <property type="match status" value="1"/>
</dbReference>
<dbReference type="InterPro" id="IPR005195">
    <property type="entry name" value="Glyco_hydro_65_M"/>
</dbReference>
<dbReference type="Pfam" id="PF03632">
    <property type="entry name" value="Glyco_hydro_65m"/>
    <property type="match status" value="1"/>
</dbReference>
<proteinExistence type="predicted"/>
<evidence type="ECO:0000313" key="4">
    <source>
        <dbReference type="Proteomes" id="UP000289220"/>
    </source>
</evidence>